<accession>A0A1G7E0U0</accession>
<dbReference type="STRING" id="282683.SAMN04488105_10552"/>
<evidence type="ECO:0000259" key="1">
    <source>
        <dbReference type="Pfam" id="PF00535"/>
    </source>
</evidence>
<evidence type="ECO:0000313" key="2">
    <source>
        <dbReference type="EMBL" id="SDE57309.1"/>
    </source>
</evidence>
<feature type="domain" description="Glycosyltransferase 2-like" evidence="1">
    <location>
        <begin position="7"/>
        <end position="149"/>
    </location>
</feature>
<sequence>MTKPLVSIGLPVWNGEKYLACAITSILEQSFEDFELLIADNASTDRTAEIAREFCAKDPRVRYVRHASNIGAAGNFNYVFHETTGRYFKWAAYDDMLAPDFLAETTAALENDSAGRAALAYPQTLLIDQEGAPLGLYDAAMRRGGQAPATRLDELIGPGDHTSSLIHMCFPVFGLIRRSALETSSLISNWPRSDHLLLVELALKGDFLEIERPLFLRRSHDEGSVISAEKTASSGTEVERKLAAWFDPKRGKRFPATNIRLGLGYLRAALVTPMPVPQRARATAVALGWMRRHWRILGGELKLVLADRIRPS</sequence>
<organism evidence="2 3">
    <name type="scientific">Salipiger thiooxidans</name>
    <dbReference type="NCBI Taxonomy" id="282683"/>
    <lineage>
        <taxon>Bacteria</taxon>
        <taxon>Pseudomonadati</taxon>
        <taxon>Pseudomonadota</taxon>
        <taxon>Alphaproteobacteria</taxon>
        <taxon>Rhodobacterales</taxon>
        <taxon>Roseobacteraceae</taxon>
        <taxon>Salipiger</taxon>
    </lineage>
</organism>
<dbReference type="AlphaFoldDB" id="A0A1G7E0U0"/>
<dbReference type="PANTHER" id="PTHR43685">
    <property type="entry name" value="GLYCOSYLTRANSFERASE"/>
    <property type="match status" value="1"/>
</dbReference>
<dbReference type="InterPro" id="IPR001173">
    <property type="entry name" value="Glyco_trans_2-like"/>
</dbReference>
<name>A0A1G7E0U0_9RHOB</name>
<dbReference type="Gene3D" id="3.90.550.10">
    <property type="entry name" value="Spore Coat Polysaccharide Biosynthesis Protein SpsA, Chain A"/>
    <property type="match status" value="1"/>
</dbReference>
<dbReference type="RefSeq" id="WP_089957892.1">
    <property type="nucleotide sequence ID" value="NZ_FNAV01000005.1"/>
</dbReference>
<dbReference type="OrthoDB" id="9807795at2"/>
<dbReference type="Proteomes" id="UP000198994">
    <property type="component" value="Unassembled WGS sequence"/>
</dbReference>
<gene>
    <name evidence="2" type="ORF">SAMN04488105_10552</name>
</gene>
<dbReference type="GO" id="GO:0016740">
    <property type="term" value="F:transferase activity"/>
    <property type="evidence" value="ECO:0007669"/>
    <property type="project" value="UniProtKB-KW"/>
</dbReference>
<keyword evidence="3" id="KW-1185">Reference proteome</keyword>
<reference evidence="3" key="1">
    <citation type="submission" date="2016-10" db="EMBL/GenBank/DDBJ databases">
        <authorList>
            <person name="Varghese N."/>
            <person name="Submissions S."/>
        </authorList>
    </citation>
    <scope>NUCLEOTIDE SEQUENCE [LARGE SCALE GENOMIC DNA]</scope>
    <source>
        <strain evidence="3">DSM 10146</strain>
    </source>
</reference>
<dbReference type="InterPro" id="IPR029044">
    <property type="entry name" value="Nucleotide-diphossugar_trans"/>
</dbReference>
<dbReference type="SUPFAM" id="SSF53448">
    <property type="entry name" value="Nucleotide-diphospho-sugar transferases"/>
    <property type="match status" value="1"/>
</dbReference>
<evidence type="ECO:0000313" key="3">
    <source>
        <dbReference type="Proteomes" id="UP000198994"/>
    </source>
</evidence>
<keyword evidence="2" id="KW-0808">Transferase</keyword>
<dbReference type="PANTHER" id="PTHR43685:SF2">
    <property type="entry name" value="GLYCOSYLTRANSFERASE 2-LIKE DOMAIN-CONTAINING PROTEIN"/>
    <property type="match status" value="1"/>
</dbReference>
<dbReference type="InterPro" id="IPR050834">
    <property type="entry name" value="Glycosyltransf_2"/>
</dbReference>
<protein>
    <submittedName>
        <fullName evidence="2">Glycosyl transferase family 2</fullName>
    </submittedName>
</protein>
<proteinExistence type="predicted"/>
<dbReference type="EMBL" id="FNAV01000005">
    <property type="protein sequence ID" value="SDE57309.1"/>
    <property type="molecule type" value="Genomic_DNA"/>
</dbReference>
<dbReference type="Pfam" id="PF00535">
    <property type="entry name" value="Glycos_transf_2"/>
    <property type="match status" value="1"/>
</dbReference>